<reference evidence="9 10" key="1">
    <citation type="submission" date="2019-02" db="EMBL/GenBank/DDBJ databases">
        <authorList>
            <consortium name="Pathogen Informatics"/>
        </authorList>
    </citation>
    <scope>NUCLEOTIDE SEQUENCE [LARGE SCALE GENOMIC DNA]</scope>
    <source>
        <strain evidence="9 10">3012STDY6756503</strain>
    </source>
</reference>
<gene>
    <name evidence="9" type="primary">qacA_3</name>
    <name evidence="9" type="ORF">NCTC8139_03207</name>
</gene>
<evidence type="ECO:0000259" key="8">
    <source>
        <dbReference type="PROSITE" id="PS50850"/>
    </source>
</evidence>
<dbReference type="Gene3D" id="1.20.1250.20">
    <property type="entry name" value="MFS general substrate transporter like domains"/>
    <property type="match status" value="1"/>
</dbReference>
<dbReference type="InterPro" id="IPR036259">
    <property type="entry name" value="MFS_trans_sf"/>
</dbReference>
<name>A0ABD7V660_9ACTN</name>
<evidence type="ECO:0000256" key="1">
    <source>
        <dbReference type="ARBA" id="ARBA00004651"/>
    </source>
</evidence>
<evidence type="ECO:0000256" key="3">
    <source>
        <dbReference type="ARBA" id="ARBA00022989"/>
    </source>
</evidence>
<dbReference type="PANTHER" id="PTHR42718:SF42">
    <property type="entry name" value="EXPORT PROTEIN"/>
    <property type="match status" value="1"/>
</dbReference>
<dbReference type="InterPro" id="IPR011701">
    <property type="entry name" value="MFS"/>
</dbReference>
<evidence type="ECO:0000313" key="9">
    <source>
        <dbReference type="EMBL" id="VFA89639.1"/>
    </source>
</evidence>
<feature type="transmembrane region" description="Helical" evidence="6">
    <location>
        <begin position="405"/>
        <end position="422"/>
    </location>
</feature>
<feature type="transmembrane region" description="Helical" evidence="6">
    <location>
        <begin position="51"/>
        <end position="70"/>
    </location>
</feature>
<accession>A0ABD7V660</accession>
<feature type="transmembrane region" description="Helical" evidence="6">
    <location>
        <begin position="334"/>
        <end position="353"/>
    </location>
</feature>
<feature type="transmembrane region" description="Helical" evidence="6">
    <location>
        <begin position="202"/>
        <end position="219"/>
    </location>
</feature>
<evidence type="ECO:0000256" key="4">
    <source>
        <dbReference type="ARBA" id="ARBA00023136"/>
    </source>
</evidence>
<dbReference type="InterPro" id="IPR020846">
    <property type="entry name" value="MFS_dom"/>
</dbReference>
<feature type="transmembrane region" description="Helical" evidence="6">
    <location>
        <begin position="141"/>
        <end position="162"/>
    </location>
</feature>
<feature type="domain" description="Major facilitator superfamily (MFS) profile" evidence="8">
    <location>
        <begin position="16"/>
        <end position="530"/>
    </location>
</feature>
<dbReference type="EMBL" id="CAACYD010000007">
    <property type="protein sequence ID" value="VFA89639.1"/>
    <property type="molecule type" value="Genomic_DNA"/>
</dbReference>
<feature type="transmembrane region" description="Helical" evidence="6">
    <location>
        <begin position="231"/>
        <end position="251"/>
    </location>
</feature>
<evidence type="ECO:0000256" key="2">
    <source>
        <dbReference type="ARBA" id="ARBA00022692"/>
    </source>
</evidence>
<evidence type="ECO:0000256" key="7">
    <source>
        <dbReference type="SAM" id="SignalP"/>
    </source>
</evidence>
<evidence type="ECO:0000256" key="6">
    <source>
        <dbReference type="SAM" id="Phobius"/>
    </source>
</evidence>
<dbReference type="Gene3D" id="1.20.1720.10">
    <property type="entry name" value="Multidrug resistance protein D"/>
    <property type="match status" value="1"/>
</dbReference>
<evidence type="ECO:0000256" key="5">
    <source>
        <dbReference type="SAM" id="MobiDB-lite"/>
    </source>
</evidence>
<feature type="transmembrane region" description="Helical" evidence="6">
    <location>
        <begin position="506"/>
        <end position="525"/>
    </location>
</feature>
<feature type="transmembrane region" description="Helical" evidence="6">
    <location>
        <begin position="359"/>
        <end position="384"/>
    </location>
</feature>
<dbReference type="Pfam" id="PF07690">
    <property type="entry name" value="MFS_1"/>
    <property type="match status" value="1"/>
</dbReference>
<dbReference type="SUPFAM" id="SSF103473">
    <property type="entry name" value="MFS general substrate transporter"/>
    <property type="match status" value="1"/>
</dbReference>
<feature type="transmembrane region" description="Helical" evidence="6">
    <location>
        <begin position="168"/>
        <end position="190"/>
    </location>
</feature>
<dbReference type="PROSITE" id="PS50850">
    <property type="entry name" value="MFS"/>
    <property type="match status" value="1"/>
</dbReference>
<dbReference type="GO" id="GO:0005886">
    <property type="term" value="C:plasma membrane"/>
    <property type="evidence" value="ECO:0007669"/>
    <property type="project" value="UniProtKB-SubCell"/>
</dbReference>
<evidence type="ECO:0000313" key="10">
    <source>
        <dbReference type="Proteomes" id="UP000360750"/>
    </source>
</evidence>
<dbReference type="GeneID" id="60751187"/>
<sequence length="583" mass="60737">MKLPNGVRMDWRSAWLVLIACLSVSMVVAAMAALNTALPDIAIDTGADAGQMTWIVDGYTLALAALLLPAGAIGDRLGRREVLIVGLVLFGVASLAAIWVNGPEQLILTRCLAGAAAALIMPTTLSLITSGMPDGQRALGISIWSAIAGGGAIAGFLVTGLLLEFFSWHSIFITFAASSAVSAVLCFTIGTSKDSDPGRFDIPGSLCSVLAVTGIVFGLLEAPHRGWDDALVLICLIGGILLGVLFVVVELRSASPLFDIRLMRNRAFGSGSLSVAVQFLASFGMFYLVLQLLQLVFGYSPLQSALALMPFVVGVGVFAMLSNWLAVRLDSLKFVIAGGALLCGIGLTLLGLIQVDGYWTLAGILSVIAIGIGFSSAPATTAIMSNTPLDNQGVGSAVNDTAREIGAAIGIAIAGSMVAAGYKARIGPTADLAREQLTAYGQQQIAAGDVAGGEATIAQAQQAATHIERSLAEARVVVDNLSGRSQELADRIADGSQSAFDVPFEHASLILGGIMLASAAVLLWLTPRRVVEGPVYIERSYVESDEHESEEYESDDDGTGDDGHSGREHDLDDTSSRGLSTRD</sequence>
<dbReference type="Proteomes" id="UP000360750">
    <property type="component" value="Unassembled WGS sequence"/>
</dbReference>
<feature type="region of interest" description="Disordered" evidence="5">
    <location>
        <begin position="540"/>
        <end position="583"/>
    </location>
</feature>
<protein>
    <submittedName>
        <fullName evidence="9">Antiseptic resistance protein</fullName>
    </submittedName>
</protein>
<feature type="transmembrane region" description="Helical" evidence="6">
    <location>
        <begin position="272"/>
        <end position="293"/>
    </location>
</feature>
<feature type="compositionally biased region" description="Acidic residues" evidence="5">
    <location>
        <begin position="543"/>
        <end position="560"/>
    </location>
</feature>
<dbReference type="AlphaFoldDB" id="A0ABD7V660"/>
<comment type="caution">
    <text evidence="9">The sequence shown here is derived from an EMBL/GenBank/DDBJ whole genome shotgun (WGS) entry which is preliminary data.</text>
</comment>
<comment type="subcellular location">
    <subcellularLocation>
        <location evidence="1">Cell membrane</location>
        <topology evidence="1">Multi-pass membrane protein</topology>
    </subcellularLocation>
</comment>
<dbReference type="PANTHER" id="PTHR42718">
    <property type="entry name" value="MAJOR FACILITATOR SUPERFAMILY MULTIDRUG TRANSPORTER MFSC"/>
    <property type="match status" value="1"/>
</dbReference>
<feature type="transmembrane region" description="Helical" evidence="6">
    <location>
        <begin position="305"/>
        <end position="327"/>
    </location>
</feature>
<feature type="transmembrane region" description="Helical" evidence="6">
    <location>
        <begin position="82"/>
        <end position="101"/>
    </location>
</feature>
<organism evidence="9 10">
    <name type="scientific">Gordonia paraffinivorans</name>
    <dbReference type="NCBI Taxonomy" id="175628"/>
    <lineage>
        <taxon>Bacteria</taxon>
        <taxon>Bacillati</taxon>
        <taxon>Actinomycetota</taxon>
        <taxon>Actinomycetes</taxon>
        <taxon>Mycobacteriales</taxon>
        <taxon>Gordoniaceae</taxon>
        <taxon>Gordonia</taxon>
    </lineage>
</organism>
<proteinExistence type="predicted"/>
<feature type="chain" id="PRO_5044883030" evidence="7">
    <location>
        <begin position="33"/>
        <end position="583"/>
    </location>
</feature>
<keyword evidence="7" id="KW-0732">Signal</keyword>
<feature type="transmembrane region" description="Helical" evidence="6">
    <location>
        <begin position="107"/>
        <end position="129"/>
    </location>
</feature>
<keyword evidence="2 6" id="KW-0812">Transmembrane</keyword>
<keyword evidence="3 6" id="KW-1133">Transmembrane helix</keyword>
<feature type="compositionally biased region" description="Basic and acidic residues" evidence="5">
    <location>
        <begin position="561"/>
        <end position="583"/>
    </location>
</feature>
<dbReference type="RefSeq" id="WP_131734860.1">
    <property type="nucleotide sequence ID" value="NZ_CAACYD010000007.1"/>
</dbReference>
<feature type="signal peptide" evidence="7">
    <location>
        <begin position="1"/>
        <end position="32"/>
    </location>
</feature>
<dbReference type="CDD" id="cd17321">
    <property type="entry name" value="MFS_MMR_MDR_like"/>
    <property type="match status" value="1"/>
</dbReference>
<keyword evidence="4 6" id="KW-0472">Membrane</keyword>